<proteinExistence type="predicted"/>
<dbReference type="Proteomes" id="UP000250086">
    <property type="component" value="Unassembled WGS sequence"/>
</dbReference>
<dbReference type="InterPro" id="IPR050678">
    <property type="entry name" value="DNA_Partitioning_ATPase"/>
</dbReference>
<reference evidence="3 4" key="1">
    <citation type="submission" date="2018-06" db="EMBL/GenBank/DDBJ databases">
        <authorList>
            <consortium name="Pathogen Informatics"/>
            <person name="Doyle S."/>
        </authorList>
    </citation>
    <scope>NUCLEOTIDE SEQUENCE [LARGE SCALE GENOMIC DNA]</scope>
    <source>
        <strain evidence="3 4">NCTC13093</strain>
    </source>
</reference>
<dbReference type="PANTHER" id="PTHR13696">
    <property type="entry name" value="P-LOOP CONTAINING NUCLEOSIDE TRIPHOSPHATE HYDROLASE"/>
    <property type="match status" value="1"/>
</dbReference>
<dbReference type="CDD" id="cd02042">
    <property type="entry name" value="ParAB_family"/>
    <property type="match status" value="1"/>
</dbReference>
<comment type="similarity">
    <text evidence="1">To B.subtilis soj.</text>
</comment>
<evidence type="ECO:0000256" key="1">
    <source>
        <dbReference type="ARBA" id="ARBA00060876"/>
    </source>
</evidence>
<sequence>MAKIITIANQKGGSSKTTTAVNLACAIAATRRRVLLVDLDPQGSATVALSAQRSESGNCMAGCLIADMDVKSVIRRYNPGNFDLIPSSDDLTAVPVAFYGDADGELKLKNVLANIADDYDFIFIDTPPSLNLLTINALCASDYLLIPMPCEFFALDSLNAIVDLFDRLNATDRSHIELLGIVRVLFEENESFSEQISLELKKQFTNLLFDSVIPFSPRLAECASIGRPVMLYDKSSQGARAYLSLAGELFRRLGS</sequence>
<gene>
    <name evidence="3" type="primary">soj_3</name>
    <name evidence="3" type="ORF">NCTC13093_02047</name>
</gene>
<evidence type="ECO:0000313" key="3">
    <source>
        <dbReference type="EMBL" id="SPT70629.1"/>
    </source>
</evidence>
<feature type="domain" description="AAA" evidence="2">
    <location>
        <begin position="2"/>
        <end position="177"/>
    </location>
</feature>
<dbReference type="InterPro" id="IPR025669">
    <property type="entry name" value="AAA_dom"/>
</dbReference>
<evidence type="ECO:0000313" key="4">
    <source>
        <dbReference type="Proteomes" id="UP000250086"/>
    </source>
</evidence>
<keyword evidence="4" id="KW-1185">Reference proteome</keyword>
<dbReference type="RefSeq" id="WP_113744681.1">
    <property type="nucleotide sequence ID" value="NZ_UAPU01000005.1"/>
</dbReference>
<dbReference type="FunFam" id="3.40.50.300:FF:000285">
    <property type="entry name" value="Sporulation initiation inhibitor Soj"/>
    <property type="match status" value="1"/>
</dbReference>
<organism evidence="3 4">
    <name type="scientific">Anaerobiospirillum thomasii</name>
    <dbReference type="NCBI Taxonomy" id="179995"/>
    <lineage>
        <taxon>Bacteria</taxon>
        <taxon>Pseudomonadati</taxon>
        <taxon>Pseudomonadota</taxon>
        <taxon>Gammaproteobacteria</taxon>
        <taxon>Aeromonadales</taxon>
        <taxon>Succinivibrionaceae</taxon>
        <taxon>Anaerobiospirillum</taxon>
    </lineage>
</organism>
<evidence type="ECO:0000259" key="2">
    <source>
        <dbReference type="Pfam" id="PF13614"/>
    </source>
</evidence>
<dbReference type="AlphaFoldDB" id="A0A2X0WNN6"/>
<dbReference type="Gene3D" id="3.40.50.300">
    <property type="entry name" value="P-loop containing nucleotide triphosphate hydrolases"/>
    <property type="match status" value="1"/>
</dbReference>
<accession>A0A2X0WNN6</accession>
<protein>
    <submittedName>
        <fullName evidence="3">Sporulation initiation inhibitor protein soj</fullName>
    </submittedName>
</protein>
<dbReference type="PANTHER" id="PTHR13696:SF52">
    <property type="entry name" value="PARA FAMILY PROTEIN CT_582"/>
    <property type="match status" value="1"/>
</dbReference>
<dbReference type="OrthoDB" id="69313at2"/>
<name>A0A2X0WNN6_9GAMM</name>
<dbReference type="InterPro" id="IPR027417">
    <property type="entry name" value="P-loop_NTPase"/>
</dbReference>
<dbReference type="SUPFAM" id="SSF52540">
    <property type="entry name" value="P-loop containing nucleoside triphosphate hydrolases"/>
    <property type="match status" value="1"/>
</dbReference>
<dbReference type="EMBL" id="UAPV01000001">
    <property type="protein sequence ID" value="SPT70629.1"/>
    <property type="molecule type" value="Genomic_DNA"/>
</dbReference>
<dbReference type="Pfam" id="PF13614">
    <property type="entry name" value="AAA_31"/>
    <property type="match status" value="1"/>
</dbReference>